<evidence type="ECO:0000313" key="3">
    <source>
        <dbReference type="Proteomes" id="UP001589890"/>
    </source>
</evidence>
<sequence length="94" mass="10690">MQGCGRSGDRHRHGARSVDIRQLDQISVSKGRHRAAEFRNFLIKTNQEVPAHLQIYLIGDNYGTHKTRAIWAWMAKQPVPSALIPTESSWINPD</sequence>
<dbReference type="RefSeq" id="WP_380049109.1">
    <property type="nucleotide sequence ID" value="NZ_JBHLTC010000020.1"/>
</dbReference>
<evidence type="ECO:0000259" key="1">
    <source>
        <dbReference type="Pfam" id="PF13358"/>
    </source>
</evidence>
<dbReference type="Pfam" id="PF13358">
    <property type="entry name" value="DDE_3"/>
    <property type="match status" value="1"/>
</dbReference>
<dbReference type="EMBL" id="JBHLTC010000020">
    <property type="protein sequence ID" value="MFC0626044.1"/>
    <property type="molecule type" value="Genomic_DNA"/>
</dbReference>
<protein>
    <submittedName>
        <fullName evidence="2">Transposase</fullName>
    </submittedName>
</protein>
<dbReference type="InterPro" id="IPR038717">
    <property type="entry name" value="Tc1-like_DDE_dom"/>
</dbReference>
<dbReference type="Proteomes" id="UP001589890">
    <property type="component" value="Unassembled WGS sequence"/>
</dbReference>
<evidence type="ECO:0000313" key="2">
    <source>
        <dbReference type="EMBL" id="MFC0626044.1"/>
    </source>
</evidence>
<feature type="domain" description="Tc1-like transposase DDE" evidence="1">
    <location>
        <begin position="26"/>
        <end position="94"/>
    </location>
</feature>
<proteinExistence type="predicted"/>
<comment type="caution">
    <text evidence="2">The sequence shown here is derived from an EMBL/GenBank/DDBJ whole genome shotgun (WGS) entry which is preliminary data.</text>
</comment>
<gene>
    <name evidence="2" type="ORF">ACFFGN_18335</name>
</gene>
<accession>A0ABV6QN27</accession>
<name>A0ABV6QN27_9ACTN</name>
<reference evidence="2 3" key="1">
    <citation type="submission" date="2024-09" db="EMBL/GenBank/DDBJ databases">
        <authorList>
            <person name="Sun Q."/>
            <person name="Mori K."/>
        </authorList>
    </citation>
    <scope>NUCLEOTIDE SEQUENCE [LARGE SCALE GENOMIC DNA]</scope>
    <source>
        <strain evidence="2 3">CGMCC 1.15906</strain>
    </source>
</reference>
<organism evidence="2 3">
    <name type="scientific">Kribbella deserti</name>
    <dbReference type="NCBI Taxonomy" id="1926257"/>
    <lineage>
        <taxon>Bacteria</taxon>
        <taxon>Bacillati</taxon>
        <taxon>Actinomycetota</taxon>
        <taxon>Actinomycetes</taxon>
        <taxon>Propionibacteriales</taxon>
        <taxon>Kribbellaceae</taxon>
        <taxon>Kribbella</taxon>
    </lineage>
</organism>
<keyword evidence="3" id="KW-1185">Reference proteome</keyword>